<feature type="transmembrane region" description="Helical" evidence="7">
    <location>
        <begin position="48"/>
        <end position="65"/>
    </location>
</feature>
<feature type="transmembrane region" description="Helical" evidence="7">
    <location>
        <begin position="231"/>
        <end position="250"/>
    </location>
</feature>
<feature type="transmembrane region" description="Helical" evidence="7">
    <location>
        <begin position="301"/>
        <end position="321"/>
    </location>
</feature>
<comment type="similarity">
    <text evidence="2">Belongs to the polysaccharide synthase family.</text>
</comment>
<dbReference type="AlphaFoldDB" id="A0A1G6IBC0"/>
<name>A0A1G6IBC0_9RHOB</name>
<keyword evidence="4 7" id="KW-0812">Transmembrane</keyword>
<evidence type="ECO:0000256" key="7">
    <source>
        <dbReference type="SAM" id="Phobius"/>
    </source>
</evidence>
<feature type="transmembrane region" description="Helical" evidence="7">
    <location>
        <begin position="120"/>
        <end position="140"/>
    </location>
</feature>
<feature type="transmembrane region" description="Helical" evidence="7">
    <location>
        <begin position="419"/>
        <end position="440"/>
    </location>
</feature>
<evidence type="ECO:0000256" key="5">
    <source>
        <dbReference type="ARBA" id="ARBA00022989"/>
    </source>
</evidence>
<keyword evidence="6 7" id="KW-0472">Membrane</keyword>
<evidence type="ECO:0000256" key="4">
    <source>
        <dbReference type="ARBA" id="ARBA00022692"/>
    </source>
</evidence>
<dbReference type="InterPro" id="IPR050833">
    <property type="entry name" value="Poly_Biosynth_Transport"/>
</dbReference>
<feature type="transmembrane region" description="Helical" evidence="7">
    <location>
        <begin position="86"/>
        <end position="108"/>
    </location>
</feature>
<dbReference type="OrthoDB" id="7840749at2"/>
<proteinExistence type="inferred from homology"/>
<evidence type="ECO:0000256" key="2">
    <source>
        <dbReference type="ARBA" id="ARBA00007430"/>
    </source>
</evidence>
<accession>A0A1G6IBC0</accession>
<dbReference type="Proteomes" id="UP000199628">
    <property type="component" value="Unassembled WGS sequence"/>
</dbReference>
<evidence type="ECO:0000256" key="6">
    <source>
        <dbReference type="ARBA" id="ARBA00023136"/>
    </source>
</evidence>
<keyword evidence="5 7" id="KW-1133">Transmembrane helix</keyword>
<feature type="transmembrane region" description="Helical" evidence="7">
    <location>
        <begin position="452"/>
        <end position="473"/>
    </location>
</feature>
<evidence type="ECO:0000313" key="9">
    <source>
        <dbReference type="Proteomes" id="UP000199628"/>
    </source>
</evidence>
<reference evidence="9" key="1">
    <citation type="submission" date="2016-10" db="EMBL/GenBank/DDBJ databases">
        <authorList>
            <person name="Varghese N."/>
            <person name="Submissions S."/>
        </authorList>
    </citation>
    <scope>NUCLEOTIDE SEQUENCE [LARGE SCALE GENOMIC DNA]</scope>
    <source>
        <strain evidence="9">CGMCC 1.9108</strain>
    </source>
</reference>
<dbReference type="Pfam" id="PF13440">
    <property type="entry name" value="Polysacc_synt_3"/>
    <property type="match status" value="1"/>
</dbReference>
<evidence type="ECO:0000256" key="1">
    <source>
        <dbReference type="ARBA" id="ARBA00004651"/>
    </source>
</evidence>
<organism evidence="8 9">
    <name type="scientific">Ruegeria marina</name>
    <dbReference type="NCBI Taxonomy" id="639004"/>
    <lineage>
        <taxon>Bacteria</taxon>
        <taxon>Pseudomonadati</taxon>
        <taxon>Pseudomonadota</taxon>
        <taxon>Alphaproteobacteria</taxon>
        <taxon>Rhodobacterales</taxon>
        <taxon>Roseobacteraceae</taxon>
        <taxon>Ruegeria</taxon>
    </lineage>
</organism>
<dbReference type="EMBL" id="FMZV01000001">
    <property type="protein sequence ID" value="SDC03837.1"/>
    <property type="molecule type" value="Genomic_DNA"/>
</dbReference>
<protein>
    <submittedName>
        <fullName evidence="8">Membrane protein involved in the export of O-antigen and teichoic acid</fullName>
    </submittedName>
</protein>
<evidence type="ECO:0000313" key="8">
    <source>
        <dbReference type="EMBL" id="SDC03837.1"/>
    </source>
</evidence>
<dbReference type="PANTHER" id="PTHR30250">
    <property type="entry name" value="PST FAMILY PREDICTED COLANIC ACID TRANSPORTER"/>
    <property type="match status" value="1"/>
</dbReference>
<feature type="transmembrane region" description="Helical" evidence="7">
    <location>
        <begin position="20"/>
        <end position="42"/>
    </location>
</feature>
<dbReference type="STRING" id="639004.SAMN04488239_10178"/>
<keyword evidence="3" id="KW-1003">Cell membrane</keyword>
<feature type="transmembrane region" description="Helical" evidence="7">
    <location>
        <begin position="390"/>
        <end position="407"/>
    </location>
</feature>
<dbReference type="RefSeq" id="WP_093026739.1">
    <property type="nucleotide sequence ID" value="NZ_FMZV01000001.1"/>
</dbReference>
<keyword evidence="9" id="KW-1185">Reference proteome</keyword>
<comment type="subcellular location">
    <subcellularLocation>
        <location evidence="1">Cell membrane</location>
        <topology evidence="1">Multi-pass membrane protein</topology>
    </subcellularLocation>
</comment>
<feature type="transmembrane region" description="Helical" evidence="7">
    <location>
        <begin position="366"/>
        <end position="384"/>
    </location>
</feature>
<feature type="transmembrane region" description="Helical" evidence="7">
    <location>
        <begin position="327"/>
        <end position="345"/>
    </location>
</feature>
<sequence>MTKSHEPQKKPETALSGGSWTVVSRVFVQLAQFTILIFAARMMSPEEFGLFAFVAAFIVILNQLATAGWPEYIMQCEDDVYRLRGTLLVAMLSGGAVVILGVVISLFAHVATDAPDATRVGLVLAFSVFFSSTGAAYGGVLNHQNKLTASALSVMIGEAVNLVVAIWALYAGHGVLALAYGRLANSFTWCLSAAVASRLSPVRQIPLSLVGEMAQFSKHIIATRILVNLRIYAATFVIAGFMGAAAVGYFRAGQRIVSAFEEIVGEPTRVLAWNLFRKVRNRETQGDGFDGFSQVFFRIQLYAATPIFVGVAVLAPILVDALLGADWAPAAPVVQILALASLIRIPGHATVPIMSLSGKTELLPRLILIYSVISISCVTIGARFGLVTTALAEVVAAIMVFIISAVVMRRQLNINWARILFQSWRIFPALLAALALPLLVQHTGVMQHMSPLARFLLLCLCILLVYIPVLLILDRNLNGSIRGALARRR</sequence>
<dbReference type="PANTHER" id="PTHR30250:SF10">
    <property type="entry name" value="LIPOPOLYSACCHARIDE BIOSYNTHESIS PROTEIN WZXC"/>
    <property type="match status" value="1"/>
</dbReference>
<gene>
    <name evidence="8" type="ORF">SAMN04488239_10178</name>
</gene>
<feature type="transmembrane region" description="Helical" evidence="7">
    <location>
        <begin position="147"/>
        <end position="170"/>
    </location>
</feature>
<dbReference type="GO" id="GO:0005886">
    <property type="term" value="C:plasma membrane"/>
    <property type="evidence" value="ECO:0007669"/>
    <property type="project" value="UniProtKB-SubCell"/>
</dbReference>
<evidence type="ECO:0000256" key="3">
    <source>
        <dbReference type="ARBA" id="ARBA00022475"/>
    </source>
</evidence>